<dbReference type="EMBL" id="BK059084">
    <property type="protein sequence ID" value="DAE28276.1"/>
    <property type="molecule type" value="Genomic_DNA"/>
</dbReference>
<protein>
    <submittedName>
        <fullName evidence="1">Uncharacterized protein</fullName>
    </submittedName>
</protein>
<reference evidence="1" key="1">
    <citation type="journal article" date="2021" name="Proc. Natl. Acad. Sci. U.S.A.">
        <title>A Catalog of Tens of Thousands of Viruses from Human Metagenomes Reveals Hidden Associations with Chronic Diseases.</title>
        <authorList>
            <person name="Tisza M.J."/>
            <person name="Buck C.B."/>
        </authorList>
    </citation>
    <scope>NUCLEOTIDE SEQUENCE</scope>
    <source>
        <strain evidence="1">CtRTq15</strain>
    </source>
</reference>
<organism evidence="1">
    <name type="scientific">virus sp. ctRTq15</name>
    <dbReference type="NCBI Taxonomy" id="2828253"/>
    <lineage>
        <taxon>Viruses</taxon>
    </lineage>
</organism>
<proteinExistence type="predicted"/>
<sequence length="53" mass="5641">MLCLYIRLCAFLGVQVYPVGAACVLLNSPELATASTTCKGILSPFYATLPKAF</sequence>
<accession>A0A8S5RBC8</accession>
<name>A0A8S5RBC8_9VIRU</name>
<dbReference type="PROSITE" id="PS51257">
    <property type="entry name" value="PROKAR_LIPOPROTEIN"/>
    <property type="match status" value="1"/>
</dbReference>
<evidence type="ECO:0000313" key="1">
    <source>
        <dbReference type="EMBL" id="DAE28276.1"/>
    </source>
</evidence>